<dbReference type="InterPro" id="IPR051907">
    <property type="entry name" value="DoxX-like_oxidoreductase"/>
</dbReference>
<keyword evidence="4 7" id="KW-0812">Transmembrane</keyword>
<evidence type="ECO:0000256" key="6">
    <source>
        <dbReference type="ARBA" id="ARBA00023136"/>
    </source>
</evidence>
<keyword evidence="6 7" id="KW-0472">Membrane</keyword>
<evidence type="ECO:0000313" key="9">
    <source>
        <dbReference type="Proteomes" id="UP000704176"/>
    </source>
</evidence>
<comment type="similarity">
    <text evidence="2">Belongs to the DoxX family.</text>
</comment>
<comment type="caution">
    <text evidence="8">The sequence shown here is derived from an EMBL/GenBank/DDBJ whole genome shotgun (WGS) entry which is preliminary data.</text>
</comment>
<dbReference type="EMBL" id="JAIRBM010000007">
    <property type="protein sequence ID" value="MBZ6076958.1"/>
    <property type="molecule type" value="Genomic_DNA"/>
</dbReference>
<name>A0ABS7VPW5_9HYPH</name>
<keyword evidence="3" id="KW-1003">Cell membrane</keyword>
<evidence type="ECO:0000256" key="2">
    <source>
        <dbReference type="ARBA" id="ARBA00006679"/>
    </source>
</evidence>
<dbReference type="PANTHER" id="PTHR33452">
    <property type="entry name" value="OXIDOREDUCTASE CATD-RELATED"/>
    <property type="match status" value="1"/>
</dbReference>
<dbReference type="Pfam" id="PF07681">
    <property type="entry name" value="DoxX"/>
    <property type="match status" value="1"/>
</dbReference>
<reference evidence="8 9" key="1">
    <citation type="submission" date="2021-09" db="EMBL/GenBank/DDBJ databases">
        <title>The complete genome sequence of a new microorganism.</title>
        <authorList>
            <person name="Zi Z."/>
        </authorList>
    </citation>
    <scope>NUCLEOTIDE SEQUENCE [LARGE SCALE GENOMIC DNA]</scope>
    <source>
        <strain evidence="8 9">WGZ8</strain>
    </source>
</reference>
<dbReference type="Proteomes" id="UP000704176">
    <property type="component" value="Unassembled WGS sequence"/>
</dbReference>
<organism evidence="8 9">
    <name type="scientific">Microvirga puerhi</name>
    <dbReference type="NCBI Taxonomy" id="2876078"/>
    <lineage>
        <taxon>Bacteria</taxon>
        <taxon>Pseudomonadati</taxon>
        <taxon>Pseudomonadota</taxon>
        <taxon>Alphaproteobacteria</taxon>
        <taxon>Hyphomicrobiales</taxon>
        <taxon>Methylobacteriaceae</taxon>
        <taxon>Microvirga</taxon>
    </lineage>
</organism>
<gene>
    <name evidence="8" type="ORF">K9B37_11785</name>
</gene>
<comment type="subcellular location">
    <subcellularLocation>
        <location evidence="1">Cell membrane</location>
        <topology evidence="1">Multi-pass membrane protein</topology>
    </subcellularLocation>
</comment>
<evidence type="ECO:0000313" key="8">
    <source>
        <dbReference type="EMBL" id="MBZ6076958.1"/>
    </source>
</evidence>
<feature type="transmembrane region" description="Helical" evidence="7">
    <location>
        <begin position="105"/>
        <end position="124"/>
    </location>
</feature>
<sequence length="146" mass="15918">MFTRFQAPVALLARLMLAYIFVAEGWSKIVHYGPTLQYMERYGVPGTLLPLVILTELGGGLLVAFGYRSRWAAFALAGFCVLTALLFHAPRMADVNEYIHLTKDIAIAGGFLLLVAFGPGEWSLDHLQKHRPSLLSAAPSATGQQG</sequence>
<proteinExistence type="inferred from homology"/>
<keyword evidence="5 7" id="KW-1133">Transmembrane helix</keyword>
<feature type="transmembrane region" description="Helical" evidence="7">
    <location>
        <begin position="42"/>
        <end position="64"/>
    </location>
</feature>
<accession>A0ABS7VPW5</accession>
<evidence type="ECO:0000256" key="5">
    <source>
        <dbReference type="ARBA" id="ARBA00022989"/>
    </source>
</evidence>
<dbReference type="PANTHER" id="PTHR33452:SF1">
    <property type="entry name" value="INNER MEMBRANE PROTEIN YPHA-RELATED"/>
    <property type="match status" value="1"/>
</dbReference>
<keyword evidence="9" id="KW-1185">Reference proteome</keyword>
<evidence type="ECO:0000256" key="4">
    <source>
        <dbReference type="ARBA" id="ARBA00022692"/>
    </source>
</evidence>
<dbReference type="InterPro" id="IPR032808">
    <property type="entry name" value="DoxX"/>
</dbReference>
<dbReference type="RefSeq" id="WP_224313272.1">
    <property type="nucleotide sequence ID" value="NZ_JAIRBM010000007.1"/>
</dbReference>
<protein>
    <submittedName>
        <fullName evidence="8">DoxX family protein</fullName>
    </submittedName>
</protein>
<evidence type="ECO:0000256" key="7">
    <source>
        <dbReference type="SAM" id="Phobius"/>
    </source>
</evidence>
<evidence type="ECO:0000256" key="3">
    <source>
        <dbReference type="ARBA" id="ARBA00022475"/>
    </source>
</evidence>
<evidence type="ECO:0000256" key="1">
    <source>
        <dbReference type="ARBA" id="ARBA00004651"/>
    </source>
</evidence>
<feature type="transmembrane region" description="Helical" evidence="7">
    <location>
        <begin position="71"/>
        <end position="93"/>
    </location>
</feature>